<dbReference type="Gene3D" id="3.30.70.100">
    <property type="match status" value="2"/>
</dbReference>
<dbReference type="SUPFAM" id="SSF55008">
    <property type="entry name" value="HMA, heavy metal-associated domain"/>
    <property type="match status" value="2"/>
</dbReference>
<dbReference type="PANTHER" id="PTHR22814:SF84">
    <property type="entry name" value="HEAVY METAL-ASSOCIATED ISOPRENYLATED PLANT PROTEIN 24"/>
    <property type="match status" value="1"/>
</dbReference>
<dbReference type="RefSeq" id="WP_146568872.1">
    <property type="nucleotide sequence ID" value="NZ_SIHJ01000006.1"/>
</dbReference>
<feature type="domain" description="HMA" evidence="3">
    <location>
        <begin position="32"/>
        <end position="99"/>
    </location>
</feature>
<feature type="signal peptide" evidence="2">
    <location>
        <begin position="1"/>
        <end position="23"/>
    </location>
</feature>
<dbReference type="PANTHER" id="PTHR22814">
    <property type="entry name" value="COPPER TRANSPORT PROTEIN ATOX1-RELATED"/>
    <property type="match status" value="1"/>
</dbReference>
<comment type="caution">
    <text evidence="4">The sequence shown here is derived from an EMBL/GenBank/DDBJ whole genome shotgun (WGS) entry which is preliminary data.</text>
</comment>
<organism evidence="4 5">
    <name type="scientific">Posidoniimonas corsicana</name>
    <dbReference type="NCBI Taxonomy" id="1938618"/>
    <lineage>
        <taxon>Bacteria</taxon>
        <taxon>Pseudomonadati</taxon>
        <taxon>Planctomycetota</taxon>
        <taxon>Planctomycetia</taxon>
        <taxon>Pirellulales</taxon>
        <taxon>Lacipirellulaceae</taxon>
        <taxon>Posidoniimonas</taxon>
    </lineage>
</organism>
<evidence type="ECO:0000259" key="3">
    <source>
        <dbReference type="PROSITE" id="PS50846"/>
    </source>
</evidence>
<keyword evidence="5" id="KW-1185">Reference proteome</keyword>
<evidence type="ECO:0000256" key="1">
    <source>
        <dbReference type="ARBA" id="ARBA00022723"/>
    </source>
</evidence>
<accession>A0A5C5UUG9</accession>
<evidence type="ECO:0000256" key="2">
    <source>
        <dbReference type="SAM" id="SignalP"/>
    </source>
</evidence>
<dbReference type="PROSITE" id="PS50846">
    <property type="entry name" value="HMA_2"/>
    <property type="match status" value="2"/>
</dbReference>
<protein>
    <submittedName>
        <fullName evidence="4">Zinc/cadmium/mercury/lead-transporting ATPase</fullName>
    </submittedName>
</protein>
<dbReference type="CDD" id="cd00371">
    <property type="entry name" value="HMA"/>
    <property type="match status" value="2"/>
</dbReference>
<proteinExistence type="predicted"/>
<reference evidence="4 5" key="1">
    <citation type="submission" date="2019-02" db="EMBL/GenBank/DDBJ databases">
        <title>Deep-cultivation of Planctomycetes and their phenomic and genomic characterization uncovers novel biology.</title>
        <authorList>
            <person name="Wiegand S."/>
            <person name="Jogler M."/>
            <person name="Boedeker C."/>
            <person name="Pinto D."/>
            <person name="Vollmers J."/>
            <person name="Rivas-Marin E."/>
            <person name="Kohn T."/>
            <person name="Peeters S.H."/>
            <person name="Heuer A."/>
            <person name="Rast P."/>
            <person name="Oberbeckmann S."/>
            <person name="Bunk B."/>
            <person name="Jeske O."/>
            <person name="Meyerdierks A."/>
            <person name="Storesund J.E."/>
            <person name="Kallscheuer N."/>
            <person name="Luecker S."/>
            <person name="Lage O.M."/>
            <person name="Pohl T."/>
            <person name="Merkel B.J."/>
            <person name="Hornburger P."/>
            <person name="Mueller R.-W."/>
            <person name="Bruemmer F."/>
            <person name="Labrenz M."/>
            <person name="Spormann A.M."/>
            <person name="Op Den Camp H."/>
            <person name="Overmann J."/>
            <person name="Amann R."/>
            <person name="Jetten M.S.M."/>
            <person name="Mascher T."/>
            <person name="Medema M.H."/>
            <person name="Devos D.P."/>
            <person name="Kaster A.-K."/>
            <person name="Ovreas L."/>
            <person name="Rohde M."/>
            <person name="Galperin M.Y."/>
            <person name="Jogler C."/>
        </authorList>
    </citation>
    <scope>NUCLEOTIDE SEQUENCE [LARGE SCALE GENOMIC DNA]</scope>
    <source>
        <strain evidence="4 5">KOR34</strain>
    </source>
</reference>
<dbReference type="AlphaFoldDB" id="A0A5C5UUG9"/>
<dbReference type="OrthoDB" id="268695at2"/>
<name>A0A5C5UUG9_9BACT</name>
<feature type="domain" description="HMA" evidence="3">
    <location>
        <begin position="127"/>
        <end position="194"/>
    </location>
</feature>
<dbReference type="InterPro" id="IPR036163">
    <property type="entry name" value="HMA_dom_sf"/>
</dbReference>
<gene>
    <name evidence="4" type="ORF">KOR34_50660</name>
</gene>
<dbReference type="InterPro" id="IPR006121">
    <property type="entry name" value="HMA_dom"/>
</dbReference>
<dbReference type="EMBL" id="SIHJ01000006">
    <property type="protein sequence ID" value="TWT29748.1"/>
    <property type="molecule type" value="Genomic_DNA"/>
</dbReference>
<evidence type="ECO:0000313" key="4">
    <source>
        <dbReference type="EMBL" id="TWT29748.1"/>
    </source>
</evidence>
<sequence precursor="true">MHNRFTRLAAAATLIACVPAAPAARPTAPPNAAITITAEKMCCQGCARKVSGKLYTVKGVKSVSVDLPTHTVTVSLPRQDIATVGALCDAVRQGVDGPATVTTAAAAYKLAPAESDDQAAELKKMGGTQRVVIDNLHCQGCARKIASRLYTIKGVTKVEVDMSQETLTVRTHAKAEISPWQTAAAVAQAGERPIAVTGAFGRLTIEYAEAATPKDHQAQNPVSGGIQR</sequence>
<keyword evidence="1" id="KW-0479">Metal-binding</keyword>
<dbReference type="Proteomes" id="UP000316714">
    <property type="component" value="Unassembled WGS sequence"/>
</dbReference>
<keyword evidence="2" id="KW-0732">Signal</keyword>
<feature type="chain" id="PRO_5022715320" evidence="2">
    <location>
        <begin position="24"/>
        <end position="228"/>
    </location>
</feature>
<evidence type="ECO:0000313" key="5">
    <source>
        <dbReference type="Proteomes" id="UP000316714"/>
    </source>
</evidence>
<dbReference type="Pfam" id="PF00403">
    <property type="entry name" value="HMA"/>
    <property type="match status" value="2"/>
</dbReference>
<dbReference type="GO" id="GO:0046872">
    <property type="term" value="F:metal ion binding"/>
    <property type="evidence" value="ECO:0007669"/>
    <property type="project" value="UniProtKB-KW"/>
</dbReference>